<name>A0A6J6GVM2_9ZZZZ</name>
<dbReference type="SUPFAM" id="SSF89360">
    <property type="entry name" value="HesB-like domain"/>
    <property type="match status" value="1"/>
</dbReference>
<dbReference type="GO" id="GO:0016226">
    <property type="term" value="P:iron-sulfur cluster assembly"/>
    <property type="evidence" value="ECO:0007669"/>
    <property type="project" value="InterPro"/>
</dbReference>
<dbReference type="GO" id="GO:0051536">
    <property type="term" value="F:iron-sulfur cluster binding"/>
    <property type="evidence" value="ECO:0007669"/>
    <property type="project" value="InterPro"/>
</dbReference>
<dbReference type="SUPFAM" id="SSF117916">
    <property type="entry name" value="Fe-S cluster assembly (FSCA) domain-like"/>
    <property type="match status" value="1"/>
</dbReference>
<dbReference type="AlphaFoldDB" id="A0A6J6GVM2"/>
<evidence type="ECO:0000313" key="2">
    <source>
        <dbReference type="EMBL" id="CAB4603144.1"/>
    </source>
</evidence>
<evidence type="ECO:0000259" key="1">
    <source>
        <dbReference type="Pfam" id="PF01106"/>
    </source>
</evidence>
<dbReference type="InterPro" id="IPR034904">
    <property type="entry name" value="FSCA_dom_sf"/>
</dbReference>
<organism evidence="2">
    <name type="scientific">freshwater metagenome</name>
    <dbReference type="NCBI Taxonomy" id="449393"/>
    <lineage>
        <taxon>unclassified sequences</taxon>
        <taxon>metagenomes</taxon>
        <taxon>ecological metagenomes</taxon>
    </lineage>
</organism>
<dbReference type="InterPro" id="IPR035903">
    <property type="entry name" value="HesB-like_dom_sf"/>
</dbReference>
<accession>A0A6J6GVM2</accession>
<dbReference type="Gene3D" id="3.30.300.130">
    <property type="entry name" value="Fe-S cluster assembly (FSCA)"/>
    <property type="match status" value="1"/>
</dbReference>
<dbReference type="GO" id="GO:0005506">
    <property type="term" value="F:iron ion binding"/>
    <property type="evidence" value="ECO:0007669"/>
    <property type="project" value="InterPro"/>
</dbReference>
<protein>
    <submittedName>
        <fullName evidence="2">Unannotated protein</fullName>
    </submittedName>
</protein>
<gene>
    <name evidence="2" type="ORF">UFOPK1826_00812</name>
</gene>
<dbReference type="InterPro" id="IPR001075">
    <property type="entry name" value="NIF_FeS_clus_asmbl_NifU_C"/>
</dbReference>
<dbReference type="Pfam" id="PF01106">
    <property type="entry name" value="NifU"/>
    <property type="match status" value="1"/>
</dbReference>
<proteinExistence type="predicted"/>
<sequence length="216" mass="23488">MSQSSPLASDASATKDTLKDTLITITPIAHARLIELRDAETERERLGLRLEILSGPGEDFRYDLVFDEFVKAAFTDEVRTIDGLKIIIGAKDLDLLRGAELDHDDAKGLLIRNPNKPIKAHVDGLVSDDEISAQIEAIVFSEVNPALSAHGGFVTFSGHDKEGTAYFTMGGGCHGCSMSRQTMLEGVQTMLVEQVPAITRVRDITDHSTGANPYYS</sequence>
<dbReference type="Gene3D" id="2.60.300.12">
    <property type="entry name" value="HesB-like domain"/>
    <property type="match status" value="1"/>
</dbReference>
<dbReference type="EMBL" id="CAEZUN010000091">
    <property type="protein sequence ID" value="CAB4603144.1"/>
    <property type="molecule type" value="Genomic_DNA"/>
</dbReference>
<dbReference type="PANTHER" id="PTHR11178">
    <property type="entry name" value="IRON-SULFUR CLUSTER SCAFFOLD PROTEIN NFU-RELATED"/>
    <property type="match status" value="1"/>
</dbReference>
<feature type="domain" description="NIF system FeS cluster assembly NifU C-terminal" evidence="1">
    <location>
        <begin position="135"/>
        <end position="201"/>
    </location>
</feature>
<dbReference type="PANTHER" id="PTHR11178:SF51">
    <property type="entry name" value="FE_S BIOGENESIS PROTEIN NFUA"/>
    <property type="match status" value="1"/>
</dbReference>
<reference evidence="2" key="1">
    <citation type="submission" date="2020-05" db="EMBL/GenBank/DDBJ databases">
        <authorList>
            <person name="Chiriac C."/>
            <person name="Salcher M."/>
            <person name="Ghai R."/>
            <person name="Kavagutti S V."/>
        </authorList>
    </citation>
    <scope>NUCLEOTIDE SEQUENCE</scope>
</reference>